<keyword evidence="6" id="KW-1185">Reference proteome</keyword>
<organism evidence="5 6">
    <name type="scientific">Microbacterium rhizosphaerae</name>
    <dbReference type="NCBI Taxonomy" id="1678237"/>
    <lineage>
        <taxon>Bacteria</taxon>
        <taxon>Bacillati</taxon>
        <taxon>Actinomycetota</taxon>
        <taxon>Actinomycetes</taxon>
        <taxon>Micrococcales</taxon>
        <taxon>Microbacteriaceae</taxon>
        <taxon>Microbacterium</taxon>
    </lineage>
</organism>
<dbReference type="Gene3D" id="3.90.180.10">
    <property type="entry name" value="Medium-chain alcohol dehydrogenases, catalytic domain"/>
    <property type="match status" value="1"/>
</dbReference>
<dbReference type="SUPFAM" id="SSF51735">
    <property type="entry name" value="NAD(P)-binding Rossmann-fold domains"/>
    <property type="match status" value="1"/>
</dbReference>
<dbReference type="Gene3D" id="3.40.50.720">
    <property type="entry name" value="NAD(P)-binding Rossmann-like Domain"/>
    <property type="match status" value="1"/>
</dbReference>
<dbReference type="InterPro" id="IPR036291">
    <property type="entry name" value="NAD(P)-bd_dom_sf"/>
</dbReference>
<proteinExistence type="predicted"/>
<dbReference type="InterPro" id="IPR050129">
    <property type="entry name" value="Zn_alcohol_dh"/>
</dbReference>
<accession>A0ABZ0SM35</accession>
<dbReference type="PANTHER" id="PTHR43401">
    <property type="entry name" value="L-THREONINE 3-DEHYDROGENASE"/>
    <property type="match status" value="1"/>
</dbReference>
<dbReference type="Proteomes" id="UP001323798">
    <property type="component" value="Chromosome"/>
</dbReference>
<keyword evidence="2" id="KW-0560">Oxidoreductase</keyword>
<dbReference type="Pfam" id="PF08240">
    <property type="entry name" value="ADH_N"/>
    <property type="match status" value="1"/>
</dbReference>
<dbReference type="RefSeq" id="WP_320942047.1">
    <property type="nucleotide sequence ID" value="NZ_BAABEU010000001.1"/>
</dbReference>
<evidence type="ECO:0000313" key="5">
    <source>
        <dbReference type="EMBL" id="WPR89331.1"/>
    </source>
</evidence>
<name>A0ABZ0SM35_9MICO</name>
<feature type="domain" description="Alcohol dehydrogenase-like N-terminal" evidence="4">
    <location>
        <begin position="32"/>
        <end position="149"/>
    </location>
</feature>
<sequence>MSEPVGAAMRALRWHARGDLRVETVPTPRPRAGEALIRVERVGLCGTDVEEYRTGPHDIPVDAPHPVSGAMAPMIPGHEVVGVVVACADRPDLVGRRVIPDVVDGCGDCWWCRHHEEGLCPRLVVRGQTGDGGLAEFMLCRSRTMVPVPPDVPGDVAAFAEPVAVATRAVAKAGDLRGRVAAVVGTGVVGNLIAQVCISEGATVVAIDPAAHRRALAAEVGAVAASPDDGPAEVGRVSGGRGADVVFECAGRPDSFDAGFRLARRGGSIILVGINDSGPAFPWRQAVLHELRILGTAAHMWDTDVTAAVHALADGTVQVGALLSKTIALEEVPAMLHTLSEPNTLAKVLVDPGATSALRSEDKEGR</sequence>
<evidence type="ECO:0000259" key="4">
    <source>
        <dbReference type="Pfam" id="PF08240"/>
    </source>
</evidence>
<dbReference type="EMBL" id="CP139368">
    <property type="protein sequence ID" value="WPR89331.1"/>
    <property type="molecule type" value="Genomic_DNA"/>
</dbReference>
<dbReference type="PANTHER" id="PTHR43401:SF2">
    <property type="entry name" value="L-THREONINE 3-DEHYDROGENASE"/>
    <property type="match status" value="1"/>
</dbReference>
<dbReference type="InterPro" id="IPR013154">
    <property type="entry name" value="ADH-like_N"/>
</dbReference>
<evidence type="ECO:0000313" key="6">
    <source>
        <dbReference type="Proteomes" id="UP001323798"/>
    </source>
</evidence>
<evidence type="ECO:0000256" key="2">
    <source>
        <dbReference type="ARBA" id="ARBA00023002"/>
    </source>
</evidence>
<dbReference type="SUPFAM" id="SSF50129">
    <property type="entry name" value="GroES-like"/>
    <property type="match status" value="1"/>
</dbReference>
<protein>
    <submittedName>
        <fullName evidence="5">Zinc-binding dehydrogenase</fullName>
    </submittedName>
</protein>
<comment type="cofactor">
    <cofactor evidence="1">
        <name>Zn(2+)</name>
        <dbReference type="ChEBI" id="CHEBI:29105"/>
    </cofactor>
</comment>
<feature type="domain" description="Alcohol dehydrogenase-like C-terminal" evidence="3">
    <location>
        <begin position="189"/>
        <end position="308"/>
    </location>
</feature>
<dbReference type="InterPro" id="IPR011032">
    <property type="entry name" value="GroES-like_sf"/>
</dbReference>
<gene>
    <name evidence="5" type="ORF">SM116_16445</name>
</gene>
<dbReference type="InterPro" id="IPR013149">
    <property type="entry name" value="ADH-like_C"/>
</dbReference>
<reference evidence="5 6" key="1">
    <citation type="submission" date="2023-11" db="EMBL/GenBank/DDBJ databases">
        <title>Genome sequence of Microbacterium rhizosphaerae KACC 19337.</title>
        <authorList>
            <person name="Choi H."/>
            <person name="Kim S."/>
            <person name="Kim Y."/>
            <person name="Kwon S.-W."/>
            <person name="Heo J."/>
        </authorList>
    </citation>
    <scope>NUCLEOTIDE SEQUENCE [LARGE SCALE GENOMIC DNA]</scope>
    <source>
        <strain evidence="5 6">KACC 19337</strain>
    </source>
</reference>
<evidence type="ECO:0000259" key="3">
    <source>
        <dbReference type="Pfam" id="PF00107"/>
    </source>
</evidence>
<evidence type="ECO:0000256" key="1">
    <source>
        <dbReference type="ARBA" id="ARBA00001947"/>
    </source>
</evidence>
<dbReference type="Pfam" id="PF00107">
    <property type="entry name" value="ADH_zinc_N"/>
    <property type="match status" value="1"/>
</dbReference>